<dbReference type="Proteomes" id="UP000178977">
    <property type="component" value="Unassembled WGS sequence"/>
</dbReference>
<dbReference type="Pfam" id="PF00929">
    <property type="entry name" value="RNase_T"/>
    <property type="match status" value="1"/>
</dbReference>
<keyword evidence="3" id="KW-0269">Exonuclease</keyword>
<dbReference type="InterPro" id="IPR047201">
    <property type="entry name" value="ERI-1_3'hExo-like"/>
</dbReference>
<accession>A0A1G2LCS1</accession>
<dbReference type="CDD" id="cd06133">
    <property type="entry name" value="ERI-1_3'hExo_like"/>
    <property type="match status" value="1"/>
</dbReference>
<dbReference type="GO" id="GO:0003676">
    <property type="term" value="F:nucleic acid binding"/>
    <property type="evidence" value="ECO:0007669"/>
    <property type="project" value="InterPro"/>
</dbReference>
<proteinExistence type="predicted"/>
<protein>
    <recommendedName>
        <fullName evidence="4">Exonuclease domain-containing protein</fullName>
    </recommendedName>
</protein>
<evidence type="ECO:0000256" key="3">
    <source>
        <dbReference type="ARBA" id="ARBA00022839"/>
    </source>
</evidence>
<keyword evidence="1" id="KW-0540">Nuclease</keyword>
<evidence type="ECO:0000256" key="2">
    <source>
        <dbReference type="ARBA" id="ARBA00022801"/>
    </source>
</evidence>
<dbReference type="STRING" id="1802281.A3A44_03625"/>
<gene>
    <name evidence="5" type="ORF">A3A44_03625</name>
</gene>
<dbReference type="SUPFAM" id="SSF53098">
    <property type="entry name" value="Ribonuclease H-like"/>
    <property type="match status" value="1"/>
</dbReference>
<reference evidence="5 6" key="1">
    <citation type="journal article" date="2016" name="Nat. Commun.">
        <title>Thousands of microbial genomes shed light on interconnected biogeochemical processes in an aquifer system.</title>
        <authorList>
            <person name="Anantharaman K."/>
            <person name="Brown C.T."/>
            <person name="Hug L.A."/>
            <person name="Sharon I."/>
            <person name="Castelle C.J."/>
            <person name="Probst A.J."/>
            <person name="Thomas B.C."/>
            <person name="Singh A."/>
            <person name="Wilkins M.J."/>
            <person name="Karaoz U."/>
            <person name="Brodie E.L."/>
            <person name="Williams K.H."/>
            <person name="Hubbard S.S."/>
            <person name="Banfield J.F."/>
        </authorList>
    </citation>
    <scope>NUCLEOTIDE SEQUENCE [LARGE SCALE GENOMIC DNA]</scope>
</reference>
<dbReference type="InterPro" id="IPR012337">
    <property type="entry name" value="RNaseH-like_sf"/>
</dbReference>
<comment type="caution">
    <text evidence="5">The sequence shown here is derived from an EMBL/GenBank/DDBJ whole genome shotgun (WGS) entry which is preliminary data.</text>
</comment>
<dbReference type="InterPro" id="IPR051274">
    <property type="entry name" value="3-5_Exoribonuclease"/>
</dbReference>
<evidence type="ECO:0000259" key="4">
    <source>
        <dbReference type="SMART" id="SM00479"/>
    </source>
</evidence>
<evidence type="ECO:0000256" key="1">
    <source>
        <dbReference type="ARBA" id="ARBA00022722"/>
    </source>
</evidence>
<dbReference type="GO" id="GO:0000175">
    <property type="term" value="F:3'-5'-RNA exonuclease activity"/>
    <property type="evidence" value="ECO:0007669"/>
    <property type="project" value="InterPro"/>
</dbReference>
<name>A0A1G2LCS1_9BACT</name>
<evidence type="ECO:0000313" key="6">
    <source>
        <dbReference type="Proteomes" id="UP000178977"/>
    </source>
</evidence>
<dbReference type="PANTHER" id="PTHR23044:SF61">
    <property type="entry name" value="3'-5' EXORIBONUCLEASE 1-RELATED"/>
    <property type="match status" value="1"/>
</dbReference>
<evidence type="ECO:0000313" key="5">
    <source>
        <dbReference type="EMBL" id="OHA09436.1"/>
    </source>
</evidence>
<feature type="domain" description="Exonuclease" evidence="4">
    <location>
        <begin position="20"/>
        <end position="202"/>
    </location>
</feature>
<organism evidence="5 6">
    <name type="scientific">Candidatus Sungbacteria bacterium RIFCSPLOWO2_01_FULL_60_25</name>
    <dbReference type="NCBI Taxonomy" id="1802281"/>
    <lineage>
        <taxon>Bacteria</taxon>
        <taxon>Candidatus Sungiibacteriota</taxon>
    </lineage>
</organism>
<dbReference type="Gene3D" id="3.30.420.10">
    <property type="entry name" value="Ribonuclease H-like superfamily/Ribonuclease H"/>
    <property type="match status" value="1"/>
</dbReference>
<sequence>MRQHPWRVNTLMRFTELPTAFILFDTEFTAWEGSQERKWSGPNEHREIVEIGAIRVNGATLTEGEVFDVFVKPVRNPTLPAFFIKLTGITQEMIERDGIDFPSAINRFAEWSGELPLASWGNDPMVLAENCHLAAIPFPFRPERFFDIRTVFGAGGIRADQYYSSTIVRAFGKEPERRGHSGLNDSRTILDGLRLLRDNGEKRP</sequence>
<dbReference type="SMART" id="SM00479">
    <property type="entry name" value="EXOIII"/>
    <property type="match status" value="1"/>
</dbReference>
<dbReference type="AlphaFoldDB" id="A0A1G2LCS1"/>
<dbReference type="EMBL" id="MHQT01000025">
    <property type="protein sequence ID" value="OHA09436.1"/>
    <property type="molecule type" value="Genomic_DNA"/>
</dbReference>
<dbReference type="PANTHER" id="PTHR23044">
    <property type="entry name" value="3'-5' EXONUCLEASE ERI1-RELATED"/>
    <property type="match status" value="1"/>
</dbReference>
<keyword evidence="2" id="KW-0378">Hydrolase</keyword>
<dbReference type="InterPro" id="IPR013520">
    <property type="entry name" value="Ribonucl_H"/>
</dbReference>
<dbReference type="InterPro" id="IPR036397">
    <property type="entry name" value="RNaseH_sf"/>
</dbReference>